<organism evidence="1 2">
    <name type="scientific">Prorocentrum cordatum</name>
    <dbReference type="NCBI Taxonomy" id="2364126"/>
    <lineage>
        <taxon>Eukaryota</taxon>
        <taxon>Sar</taxon>
        <taxon>Alveolata</taxon>
        <taxon>Dinophyceae</taxon>
        <taxon>Prorocentrales</taxon>
        <taxon>Prorocentraceae</taxon>
        <taxon>Prorocentrum</taxon>
    </lineage>
</organism>
<dbReference type="Proteomes" id="UP001189429">
    <property type="component" value="Unassembled WGS sequence"/>
</dbReference>
<name>A0ABN9SAC3_9DINO</name>
<comment type="caution">
    <text evidence="1">The sequence shown here is derived from an EMBL/GenBank/DDBJ whole genome shotgun (WGS) entry which is preliminary data.</text>
</comment>
<keyword evidence="2" id="KW-1185">Reference proteome</keyword>
<gene>
    <name evidence="1" type="ORF">PCOR1329_LOCUS27500</name>
</gene>
<evidence type="ECO:0000313" key="2">
    <source>
        <dbReference type="Proteomes" id="UP001189429"/>
    </source>
</evidence>
<protein>
    <submittedName>
        <fullName evidence="1">Uncharacterized protein</fullName>
    </submittedName>
</protein>
<accession>A0ABN9SAC3</accession>
<sequence length="189" mass="20411">MAPAAQDFVSQRRSVLQAQVNSTKPATAQMFAITTQIENVAKQIGKQQRLAEQQKVNIESLQTELQTVESPSQEKRARLVELRAQHLELAKQATAPPQGNARGSTAAPITASGLDAAKLGEVLRSLGAGAQTMAMARSFGGAEADVEELKNMVLEAGVQAPEEEQATRSAANRLLEMQDFSKFNSFQLY</sequence>
<reference evidence="1" key="1">
    <citation type="submission" date="2023-10" db="EMBL/GenBank/DDBJ databases">
        <authorList>
            <person name="Chen Y."/>
            <person name="Shah S."/>
            <person name="Dougan E. K."/>
            <person name="Thang M."/>
            <person name="Chan C."/>
        </authorList>
    </citation>
    <scope>NUCLEOTIDE SEQUENCE [LARGE SCALE GENOMIC DNA]</scope>
</reference>
<evidence type="ECO:0000313" key="1">
    <source>
        <dbReference type="EMBL" id="CAK0828218.1"/>
    </source>
</evidence>
<proteinExistence type="predicted"/>
<dbReference type="EMBL" id="CAUYUJ010009990">
    <property type="protein sequence ID" value="CAK0828218.1"/>
    <property type="molecule type" value="Genomic_DNA"/>
</dbReference>